<dbReference type="Proteomes" id="UP001458880">
    <property type="component" value="Unassembled WGS sequence"/>
</dbReference>
<accession>A0AAW1JGR5</accession>
<keyword evidence="2" id="KW-1185">Reference proteome</keyword>
<protein>
    <submittedName>
        <fullName evidence="1">Uncharacterized protein</fullName>
    </submittedName>
</protein>
<comment type="caution">
    <text evidence="1">The sequence shown here is derived from an EMBL/GenBank/DDBJ whole genome shotgun (WGS) entry which is preliminary data.</text>
</comment>
<dbReference type="AlphaFoldDB" id="A0AAW1JGR5"/>
<evidence type="ECO:0000313" key="2">
    <source>
        <dbReference type="Proteomes" id="UP001458880"/>
    </source>
</evidence>
<reference evidence="1 2" key="1">
    <citation type="journal article" date="2024" name="BMC Genomics">
        <title>De novo assembly and annotation of Popillia japonica's genome with initial clues to its potential as an invasive pest.</title>
        <authorList>
            <person name="Cucini C."/>
            <person name="Boschi S."/>
            <person name="Funari R."/>
            <person name="Cardaioli E."/>
            <person name="Iannotti N."/>
            <person name="Marturano G."/>
            <person name="Paoli F."/>
            <person name="Bruttini M."/>
            <person name="Carapelli A."/>
            <person name="Frati F."/>
            <person name="Nardi F."/>
        </authorList>
    </citation>
    <scope>NUCLEOTIDE SEQUENCE [LARGE SCALE GENOMIC DNA]</scope>
    <source>
        <strain evidence="1">DMR45628</strain>
    </source>
</reference>
<sequence length="114" mass="13058">MKEFCSFINLAQCNTILNNDGKLLDLVFTNLECNIDACDSPSVTEDKFYPSLAVSFSFVKDAQVNFPENAHDLKYNFRKANFGELYEELLRIDWSALEQCTDVDVACDTMYNML</sequence>
<gene>
    <name evidence="1" type="ORF">QE152_g29853</name>
</gene>
<evidence type="ECO:0000313" key="1">
    <source>
        <dbReference type="EMBL" id="KAK9702587.1"/>
    </source>
</evidence>
<proteinExistence type="predicted"/>
<name>A0AAW1JGR5_POPJA</name>
<dbReference type="EMBL" id="JASPKY010000389">
    <property type="protein sequence ID" value="KAK9702587.1"/>
    <property type="molecule type" value="Genomic_DNA"/>
</dbReference>
<organism evidence="1 2">
    <name type="scientific">Popillia japonica</name>
    <name type="common">Japanese beetle</name>
    <dbReference type="NCBI Taxonomy" id="7064"/>
    <lineage>
        <taxon>Eukaryota</taxon>
        <taxon>Metazoa</taxon>
        <taxon>Ecdysozoa</taxon>
        <taxon>Arthropoda</taxon>
        <taxon>Hexapoda</taxon>
        <taxon>Insecta</taxon>
        <taxon>Pterygota</taxon>
        <taxon>Neoptera</taxon>
        <taxon>Endopterygota</taxon>
        <taxon>Coleoptera</taxon>
        <taxon>Polyphaga</taxon>
        <taxon>Scarabaeiformia</taxon>
        <taxon>Scarabaeidae</taxon>
        <taxon>Rutelinae</taxon>
        <taxon>Popillia</taxon>
    </lineage>
</organism>